<dbReference type="Pfam" id="PF02687">
    <property type="entry name" value="FtsX"/>
    <property type="match status" value="1"/>
</dbReference>
<evidence type="ECO:0000313" key="11">
    <source>
        <dbReference type="Proteomes" id="UP000199622"/>
    </source>
</evidence>
<evidence type="ECO:0000256" key="3">
    <source>
        <dbReference type="ARBA" id="ARBA00022692"/>
    </source>
</evidence>
<evidence type="ECO:0000256" key="1">
    <source>
        <dbReference type="ARBA" id="ARBA00004651"/>
    </source>
</evidence>
<evidence type="ECO:0000259" key="9">
    <source>
        <dbReference type="Pfam" id="PF12704"/>
    </source>
</evidence>
<accession>A0A1H4I779</accession>
<keyword evidence="3 7" id="KW-0812">Transmembrane</keyword>
<reference evidence="11" key="1">
    <citation type="submission" date="2016-10" db="EMBL/GenBank/DDBJ databases">
        <authorList>
            <person name="Varghese N."/>
            <person name="Submissions S."/>
        </authorList>
    </citation>
    <scope>NUCLEOTIDE SEQUENCE [LARGE SCALE GENOMIC DNA]</scope>
    <source>
        <strain evidence="11">DSM 44544</strain>
    </source>
</reference>
<dbReference type="RefSeq" id="WP_244169994.1">
    <property type="nucleotide sequence ID" value="NZ_FNSO01000001.1"/>
</dbReference>
<evidence type="ECO:0000256" key="7">
    <source>
        <dbReference type="SAM" id="Phobius"/>
    </source>
</evidence>
<dbReference type="InterPro" id="IPR025857">
    <property type="entry name" value="MacB_PCD"/>
</dbReference>
<feature type="transmembrane region" description="Helical" evidence="7">
    <location>
        <begin position="283"/>
        <end position="307"/>
    </location>
</feature>
<keyword evidence="11" id="KW-1185">Reference proteome</keyword>
<dbReference type="InterPro" id="IPR003838">
    <property type="entry name" value="ABC3_permease_C"/>
</dbReference>
<keyword evidence="5 7" id="KW-0472">Membrane</keyword>
<evidence type="ECO:0000313" key="10">
    <source>
        <dbReference type="EMBL" id="SEB29122.1"/>
    </source>
</evidence>
<dbReference type="Proteomes" id="UP000199622">
    <property type="component" value="Unassembled WGS sequence"/>
</dbReference>
<evidence type="ECO:0000256" key="4">
    <source>
        <dbReference type="ARBA" id="ARBA00022989"/>
    </source>
</evidence>
<keyword evidence="4 7" id="KW-1133">Transmembrane helix</keyword>
<comment type="subcellular location">
    <subcellularLocation>
        <location evidence="1">Cell membrane</location>
        <topology evidence="1">Multi-pass membrane protein</topology>
    </subcellularLocation>
</comment>
<evidence type="ECO:0000256" key="5">
    <source>
        <dbReference type="ARBA" id="ARBA00023136"/>
    </source>
</evidence>
<dbReference type="InterPro" id="IPR050250">
    <property type="entry name" value="Macrolide_Exporter_MacB"/>
</dbReference>
<protein>
    <submittedName>
        <fullName evidence="10">Putative ABC transport system permease protein</fullName>
    </submittedName>
</protein>
<dbReference type="STRING" id="208445.SAMN04489727_0096"/>
<proteinExistence type="inferred from homology"/>
<keyword evidence="2" id="KW-1003">Cell membrane</keyword>
<dbReference type="PANTHER" id="PTHR30572:SF4">
    <property type="entry name" value="ABC TRANSPORTER PERMEASE YTRF"/>
    <property type="match status" value="1"/>
</dbReference>
<comment type="similarity">
    <text evidence="6">Belongs to the ABC-4 integral membrane protein family.</text>
</comment>
<dbReference type="PANTHER" id="PTHR30572">
    <property type="entry name" value="MEMBRANE COMPONENT OF TRANSPORTER-RELATED"/>
    <property type="match status" value="1"/>
</dbReference>
<evidence type="ECO:0000259" key="8">
    <source>
        <dbReference type="Pfam" id="PF02687"/>
    </source>
</evidence>
<evidence type="ECO:0000256" key="6">
    <source>
        <dbReference type="ARBA" id="ARBA00038076"/>
    </source>
</evidence>
<dbReference type="AlphaFoldDB" id="A0A1H4I779"/>
<feature type="domain" description="MacB-like periplasmic core" evidence="9">
    <location>
        <begin position="26"/>
        <end position="222"/>
    </location>
</feature>
<dbReference type="EMBL" id="FNSO01000001">
    <property type="protein sequence ID" value="SEB29122.1"/>
    <property type="molecule type" value="Genomic_DNA"/>
</dbReference>
<sequence>MKRSALGVKDLAAEALAGLLQRPARSLLTMLGTVVGTASLVAILGFTATSAGQISARFTVLSATEVTVTDAGARTRTVEPVLNFPADADQRARALNGVVDAGRYWKVPVPPGTQVSARALPAARDARGLDVYAVSPGALRAAHTPVTTGALFDEFHERRAERVALLGAAAAAQLGIGRLDSQPAVFVGNDAYTVIGIVGSPQRLPQAGLGVLIPAGTAVARYGVPSPDDPAKMLVETRLGSAQLVAGQLPTALRPDAPQLLSAAAPPDPRTLRDSVTADVDSLFLLLAGLALVIGAVGIANTTLVSVMERAAEIGLRRALGARRRHIAVQFVAESGVLGLLGGLAGASIGVLTVVFVALARGWTAVLDPWAVFPAPLVGAVVGLLAGAYPAVRAASIEPVEALRG</sequence>
<feature type="transmembrane region" description="Helical" evidence="7">
    <location>
        <begin position="371"/>
        <end position="392"/>
    </location>
</feature>
<feature type="transmembrane region" description="Helical" evidence="7">
    <location>
        <begin position="328"/>
        <end position="359"/>
    </location>
</feature>
<dbReference type="GO" id="GO:0005886">
    <property type="term" value="C:plasma membrane"/>
    <property type="evidence" value="ECO:0007669"/>
    <property type="project" value="UniProtKB-SubCell"/>
</dbReference>
<organism evidence="10 11">
    <name type="scientific">Amycolatopsis tolypomycina</name>
    <dbReference type="NCBI Taxonomy" id="208445"/>
    <lineage>
        <taxon>Bacteria</taxon>
        <taxon>Bacillati</taxon>
        <taxon>Actinomycetota</taxon>
        <taxon>Actinomycetes</taxon>
        <taxon>Pseudonocardiales</taxon>
        <taxon>Pseudonocardiaceae</taxon>
        <taxon>Amycolatopsis</taxon>
    </lineage>
</organism>
<gene>
    <name evidence="10" type="ORF">SAMN04489727_0096</name>
</gene>
<dbReference type="GO" id="GO:0022857">
    <property type="term" value="F:transmembrane transporter activity"/>
    <property type="evidence" value="ECO:0007669"/>
    <property type="project" value="TreeGrafter"/>
</dbReference>
<feature type="transmembrane region" description="Helical" evidence="7">
    <location>
        <begin position="27"/>
        <end position="48"/>
    </location>
</feature>
<dbReference type="Pfam" id="PF12704">
    <property type="entry name" value="MacB_PCD"/>
    <property type="match status" value="1"/>
</dbReference>
<name>A0A1H4I779_9PSEU</name>
<evidence type="ECO:0000256" key="2">
    <source>
        <dbReference type="ARBA" id="ARBA00022475"/>
    </source>
</evidence>
<feature type="domain" description="ABC3 transporter permease C-terminal" evidence="8">
    <location>
        <begin position="286"/>
        <end position="399"/>
    </location>
</feature>